<protein>
    <submittedName>
        <fullName evidence="3">Uncharacterized protein</fullName>
    </submittedName>
</protein>
<reference evidence="3" key="1">
    <citation type="journal article" date="2019" name="bioRxiv">
        <title>The Genome of the Zebra Mussel, Dreissena polymorpha: A Resource for Invasive Species Research.</title>
        <authorList>
            <person name="McCartney M.A."/>
            <person name="Auch B."/>
            <person name="Kono T."/>
            <person name="Mallez S."/>
            <person name="Zhang Y."/>
            <person name="Obille A."/>
            <person name="Becker A."/>
            <person name="Abrahante J.E."/>
            <person name="Garbe J."/>
            <person name="Badalamenti J.P."/>
            <person name="Herman A."/>
            <person name="Mangelson H."/>
            <person name="Liachko I."/>
            <person name="Sullivan S."/>
            <person name="Sone E.D."/>
            <person name="Koren S."/>
            <person name="Silverstein K.A.T."/>
            <person name="Beckman K.B."/>
            <person name="Gohl D.M."/>
        </authorList>
    </citation>
    <scope>NUCLEOTIDE SEQUENCE</scope>
    <source>
        <strain evidence="3">Duluth1</strain>
        <tissue evidence="3">Whole animal</tissue>
    </source>
</reference>
<evidence type="ECO:0000256" key="2">
    <source>
        <dbReference type="SAM" id="SignalP"/>
    </source>
</evidence>
<proteinExistence type="predicted"/>
<dbReference type="InterPro" id="IPR038377">
    <property type="entry name" value="Na/Glc_symporter_sf"/>
</dbReference>
<reference evidence="3" key="2">
    <citation type="submission" date="2020-11" db="EMBL/GenBank/DDBJ databases">
        <authorList>
            <person name="McCartney M.A."/>
            <person name="Auch B."/>
            <person name="Kono T."/>
            <person name="Mallez S."/>
            <person name="Becker A."/>
            <person name="Gohl D.M."/>
            <person name="Silverstein K.A.T."/>
            <person name="Koren S."/>
            <person name="Bechman K.B."/>
            <person name="Herman A."/>
            <person name="Abrahante J.E."/>
            <person name="Garbe J."/>
        </authorList>
    </citation>
    <scope>NUCLEOTIDE SEQUENCE</scope>
    <source>
        <strain evidence="3">Duluth1</strain>
        <tissue evidence="3">Whole animal</tissue>
    </source>
</reference>
<organism evidence="3 4">
    <name type="scientific">Dreissena polymorpha</name>
    <name type="common">Zebra mussel</name>
    <name type="synonym">Mytilus polymorpha</name>
    <dbReference type="NCBI Taxonomy" id="45954"/>
    <lineage>
        <taxon>Eukaryota</taxon>
        <taxon>Metazoa</taxon>
        <taxon>Spiralia</taxon>
        <taxon>Lophotrochozoa</taxon>
        <taxon>Mollusca</taxon>
        <taxon>Bivalvia</taxon>
        <taxon>Autobranchia</taxon>
        <taxon>Heteroconchia</taxon>
        <taxon>Euheterodonta</taxon>
        <taxon>Imparidentia</taxon>
        <taxon>Neoheterodontei</taxon>
        <taxon>Myida</taxon>
        <taxon>Dreissenoidea</taxon>
        <taxon>Dreissenidae</taxon>
        <taxon>Dreissena</taxon>
    </lineage>
</organism>
<dbReference type="AlphaFoldDB" id="A0A9D4JWT8"/>
<gene>
    <name evidence="3" type="ORF">DPMN_125077</name>
</gene>
<evidence type="ECO:0000313" key="3">
    <source>
        <dbReference type="EMBL" id="KAH3823278.1"/>
    </source>
</evidence>
<keyword evidence="1" id="KW-1133">Transmembrane helix</keyword>
<feature type="signal peptide" evidence="2">
    <location>
        <begin position="1"/>
        <end position="16"/>
    </location>
</feature>
<evidence type="ECO:0000313" key="4">
    <source>
        <dbReference type="Proteomes" id="UP000828390"/>
    </source>
</evidence>
<keyword evidence="1" id="KW-0472">Membrane</keyword>
<evidence type="ECO:0000256" key="1">
    <source>
        <dbReference type="SAM" id="Phobius"/>
    </source>
</evidence>
<feature type="transmembrane region" description="Helical" evidence="1">
    <location>
        <begin position="47"/>
        <end position="67"/>
    </location>
</feature>
<name>A0A9D4JWT8_DREPO</name>
<keyword evidence="1" id="KW-0812">Transmembrane</keyword>
<keyword evidence="2" id="KW-0732">Signal</keyword>
<feature type="chain" id="PRO_5039610959" evidence="2">
    <location>
        <begin position="17"/>
        <end position="86"/>
    </location>
</feature>
<dbReference type="EMBL" id="JAIWYP010000005">
    <property type="protein sequence ID" value="KAH3823278.1"/>
    <property type="molecule type" value="Genomic_DNA"/>
</dbReference>
<keyword evidence="4" id="KW-1185">Reference proteome</keyword>
<dbReference type="Proteomes" id="UP000828390">
    <property type="component" value="Unassembled WGS sequence"/>
</dbReference>
<sequence length="86" mass="9435">MGISFLISILPGSIQAISQSIFACMDGPMCMIFILAPMYRRATTKGLLIGAASGMVVVMWNIIINIGSGKRDHIIPYLIKRVQEFC</sequence>
<comment type="caution">
    <text evidence="3">The sequence shown here is derived from an EMBL/GenBank/DDBJ whole genome shotgun (WGS) entry which is preliminary data.</text>
</comment>
<accession>A0A9D4JWT8</accession>
<dbReference type="Gene3D" id="1.20.1730.10">
    <property type="entry name" value="Sodium/glucose cotransporter"/>
    <property type="match status" value="1"/>
</dbReference>